<dbReference type="PANTHER" id="PTHR15967:SF0">
    <property type="entry name" value="E2F-ASSOCIATED PHOSPHOPROTEIN"/>
    <property type="match status" value="1"/>
</dbReference>
<name>A0A397DGV4_APHAT</name>
<evidence type="ECO:0000256" key="1">
    <source>
        <dbReference type="SAM" id="MobiDB-lite"/>
    </source>
</evidence>
<dbReference type="GO" id="GO:0005634">
    <property type="term" value="C:nucleus"/>
    <property type="evidence" value="ECO:0007669"/>
    <property type="project" value="TreeGrafter"/>
</dbReference>
<gene>
    <name evidence="2" type="ORF">DYB38_006755</name>
</gene>
<dbReference type="AlphaFoldDB" id="A0A397DGV4"/>
<dbReference type="VEuPathDB" id="FungiDB:H257_14342"/>
<feature type="region of interest" description="Disordered" evidence="1">
    <location>
        <begin position="45"/>
        <end position="100"/>
    </location>
</feature>
<dbReference type="EMBL" id="QUTC01004943">
    <property type="protein sequence ID" value="RHY61325.1"/>
    <property type="molecule type" value="Genomic_DNA"/>
</dbReference>
<organism evidence="2 3">
    <name type="scientific">Aphanomyces astaci</name>
    <name type="common">Crayfish plague agent</name>
    <dbReference type="NCBI Taxonomy" id="112090"/>
    <lineage>
        <taxon>Eukaryota</taxon>
        <taxon>Sar</taxon>
        <taxon>Stramenopiles</taxon>
        <taxon>Oomycota</taxon>
        <taxon>Saprolegniomycetes</taxon>
        <taxon>Saprolegniales</taxon>
        <taxon>Verrucalvaceae</taxon>
        <taxon>Aphanomyces</taxon>
    </lineage>
</organism>
<dbReference type="Proteomes" id="UP000265716">
    <property type="component" value="Unassembled WGS sequence"/>
</dbReference>
<feature type="compositionally biased region" description="Acidic residues" evidence="1">
    <location>
        <begin position="80"/>
        <end position="100"/>
    </location>
</feature>
<accession>A0A397DGV4</accession>
<feature type="compositionally biased region" description="Acidic residues" evidence="1">
    <location>
        <begin position="48"/>
        <end position="62"/>
    </location>
</feature>
<dbReference type="PANTHER" id="PTHR15967">
    <property type="entry name" value="E2F-ASSOCIATED PHOSPHOPROTEIN"/>
    <property type="match status" value="1"/>
</dbReference>
<reference evidence="2 3" key="1">
    <citation type="submission" date="2018-08" db="EMBL/GenBank/DDBJ databases">
        <title>Aphanomyces genome sequencing and annotation.</title>
        <authorList>
            <person name="Minardi D."/>
            <person name="Oidtmann B."/>
            <person name="Van Der Giezen M."/>
            <person name="Studholme D.J."/>
        </authorList>
    </citation>
    <scope>NUCLEOTIDE SEQUENCE [LARGE SCALE GENOMIC DNA]</scope>
    <source>
        <strain evidence="2 3">SA</strain>
    </source>
</reference>
<dbReference type="InterPro" id="IPR019370">
    <property type="entry name" value="E2F-assoc_phosphoprotein"/>
</dbReference>
<evidence type="ECO:0000313" key="3">
    <source>
        <dbReference type="Proteomes" id="UP000265716"/>
    </source>
</evidence>
<proteinExistence type="predicted"/>
<dbReference type="Pfam" id="PF10238">
    <property type="entry name" value="Eapp_C"/>
    <property type="match status" value="1"/>
</dbReference>
<comment type="caution">
    <text evidence="2">The sequence shown here is derived from an EMBL/GenBank/DDBJ whole genome shotgun (WGS) entry which is preliminary data.</text>
</comment>
<sequence>MPTPFEAKMARMLLALDAVDISKGEHDHDMGGAAYMGGHQYFLHSQSPEDETDEDIQDDEHLDDGLCPAGTPTVNANSVPEEEGDEGEEGEVELYGDSMDDDDDAYVSKNLRTYPRHSDALFIDDGRNMHILGGDIDPDANAALACPCCFMTVSYASQRHEKYDTQYRASKAVNCRINVDRTFVYDSHKKLSDAPSSSHGGEVYVAVECSDCSTVVGVKLQASPSSQLSTTTIHFFHVIPSHI</sequence>
<evidence type="ECO:0000313" key="2">
    <source>
        <dbReference type="EMBL" id="RHY61325.1"/>
    </source>
</evidence>
<protein>
    <submittedName>
        <fullName evidence="2">Uncharacterized protein</fullName>
    </submittedName>
</protein>